<evidence type="ECO:0000313" key="2">
    <source>
        <dbReference type="Proteomes" id="UP001157502"/>
    </source>
</evidence>
<protein>
    <submittedName>
        <fullName evidence="1">Uncharacterized protein</fullName>
    </submittedName>
</protein>
<proteinExistence type="predicted"/>
<reference evidence="1" key="1">
    <citation type="submission" date="2021-05" db="EMBL/GenBank/DDBJ databases">
        <authorList>
            <person name="Pan Q."/>
            <person name="Jouanno E."/>
            <person name="Zahm M."/>
            <person name="Klopp C."/>
            <person name="Cabau C."/>
            <person name="Louis A."/>
            <person name="Berthelot C."/>
            <person name="Parey E."/>
            <person name="Roest Crollius H."/>
            <person name="Montfort J."/>
            <person name="Robinson-Rechavi M."/>
            <person name="Bouchez O."/>
            <person name="Lampietro C."/>
            <person name="Lopez Roques C."/>
            <person name="Donnadieu C."/>
            <person name="Postlethwait J."/>
            <person name="Bobe J."/>
            <person name="Dillon D."/>
            <person name="Chandos A."/>
            <person name="von Hippel F."/>
            <person name="Guiguen Y."/>
        </authorList>
    </citation>
    <scope>NUCLEOTIDE SEQUENCE</scope>
    <source>
        <strain evidence="1">YG-Jan2019</strain>
    </source>
</reference>
<dbReference type="EMBL" id="CM055742">
    <property type="protein sequence ID" value="KAJ8000712.1"/>
    <property type="molecule type" value="Genomic_DNA"/>
</dbReference>
<comment type="caution">
    <text evidence="1">The sequence shown here is derived from an EMBL/GenBank/DDBJ whole genome shotgun (WGS) entry which is preliminary data.</text>
</comment>
<organism evidence="1 2">
    <name type="scientific">Dallia pectoralis</name>
    <name type="common">Alaska blackfish</name>
    <dbReference type="NCBI Taxonomy" id="75939"/>
    <lineage>
        <taxon>Eukaryota</taxon>
        <taxon>Metazoa</taxon>
        <taxon>Chordata</taxon>
        <taxon>Craniata</taxon>
        <taxon>Vertebrata</taxon>
        <taxon>Euteleostomi</taxon>
        <taxon>Actinopterygii</taxon>
        <taxon>Neopterygii</taxon>
        <taxon>Teleostei</taxon>
        <taxon>Protacanthopterygii</taxon>
        <taxon>Esociformes</taxon>
        <taxon>Umbridae</taxon>
        <taxon>Dallia</taxon>
    </lineage>
</organism>
<sequence>MLDYAQRLTEVYSENVLVLNQDSGRRWEKPPWVQTAVFGVIQRDWGGACRKPSQTCWLRTAWIVQFGLSVAWVSTAAVAFASSDRKQYVQERQQARHNRTELEREGVPVL</sequence>
<keyword evidence="2" id="KW-1185">Reference proteome</keyword>
<dbReference type="Proteomes" id="UP001157502">
    <property type="component" value="Chromosome 15"/>
</dbReference>
<name>A0ACC2GAV8_DALPE</name>
<gene>
    <name evidence="1" type="ORF">DPEC_G00183200</name>
</gene>
<evidence type="ECO:0000313" key="1">
    <source>
        <dbReference type="EMBL" id="KAJ8000712.1"/>
    </source>
</evidence>
<accession>A0ACC2GAV8</accession>